<proteinExistence type="predicted"/>
<dbReference type="Gene3D" id="1.10.150.50">
    <property type="entry name" value="Transcription Factor, Ets-1"/>
    <property type="match status" value="1"/>
</dbReference>
<dbReference type="InterPro" id="IPR013761">
    <property type="entry name" value="SAM/pointed_sf"/>
</dbReference>
<evidence type="ECO:0000259" key="1">
    <source>
        <dbReference type="Pfam" id="PF05347"/>
    </source>
</evidence>
<evidence type="ECO:0000313" key="2">
    <source>
        <dbReference type="EMBL" id="EJK67704.1"/>
    </source>
</evidence>
<organism evidence="2 3">
    <name type="scientific">Thalassiosira oceanica</name>
    <name type="common">Marine diatom</name>
    <dbReference type="NCBI Taxonomy" id="159749"/>
    <lineage>
        <taxon>Eukaryota</taxon>
        <taxon>Sar</taxon>
        <taxon>Stramenopiles</taxon>
        <taxon>Ochrophyta</taxon>
        <taxon>Bacillariophyta</taxon>
        <taxon>Coscinodiscophyceae</taxon>
        <taxon>Thalassiosirophycidae</taxon>
        <taxon>Thalassiosirales</taxon>
        <taxon>Thalassiosiraceae</taxon>
        <taxon>Thalassiosira</taxon>
    </lineage>
</organism>
<dbReference type="OrthoDB" id="57356at2759"/>
<dbReference type="AlphaFoldDB" id="K0SRZ3"/>
<dbReference type="Pfam" id="PF05347">
    <property type="entry name" value="Complex1_LYR"/>
    <property type="match status" value="1"/>
</dbReference>
<comment type="caution">
    <text evidence="2">The sequence shown here is derived from an EMBL/GenBank/DDBJ whole genome shotgun (WGS) entry which is preliminary data.</text>
</comment>
<name>K0SRZ3_THAOC</name>
<protein>
    <recommendedName>
        <fullName evidence="1">Complex 1 LYR protein domain-containing protein</fullName>
    </recommendedName>
</protein>
<dbReference type="eggNOG" id="ENOG502SWG2">
    <property type="taxonomic scope" value="Eukaryota"/>
</dbReference>
<reference evidence="2 3" key="1">
    <citation type="journal article" date="2012" name="Genome Biol.">
        <title>Genome and low-iron response of an oceanic diatom adapted to chronic iron limitation.</title>
        <authorList>
            <person name="Lommer M."/>
            <person name="Specht M."/>
            <person name="Roy A.S."/>
            <person name="Kraemer L."/>
            <person name="Andreson R."/>
            <person name="Gutowska M.A."/>
            <person name="Wolf J."/>
            <person name="Bergner S.V."/>
            <person name="Schilhabel M.B."/>
            <person name="Klostermeier U.C."/>
            <person name="Beiko R.G."/>
            <person name="Rosenstiel P."/>
            <person name="Hippler M."/>
            <person name="Laroche J."/>
        </authorList>
    </citation>
    <scope>NUCLEOTIDE SEQUENCE [LARGE SCALE GENOMIC DNA]</scope>
    <source>
        <strain evidence="2 3">CCMP1005</strain>
    </source>
</reference>
<feature type="domain" description="Complex 1 LYR protein" evidence="1">
    <location>
        <begin position="9"/>
        <end position="65"/>
    </location>
</feature>
<accession>K0SRZ3</accession>
<dbReference type="InterPro" id="IPR008011">
    <property type="entry name" value="Complex1_LYR_dom"/>
</dbReference>
<sequence>MTKFVRREDVLALFRRCLRSARLIQDVEKKLMYESVTKDSFRRRMSLPAKSREAYNAYRDGIDQVESMEYYQSIAKCARRGQAEAKPLSSVASVNDAANQITESSQKEEVMSWIRSHLPLLRQPDLDSYSRKLIEDGFDSIQFIEQELTLDDLEFMKKAHRRVIARSFAARSEDGQ</sequence>
<gene>
    <name evidence="2" type="ORF">THAOC_11233</name>
</gene>
<dbReference type="Proteomes" id="UP000266841">
    <property type="component" value="Unassembled WGS sequence"/>
</dbReference>
<keyword evidence="3" id="KW-1185">Reference proteome</keyword>
<evidence type="ECO:0000313" key="3">
    <source>
        <dbReference type="Proteomes" id="UP000266841"/>
    </source>
</evidence>
<dbReference type="EMBL" id="AGNL01012759">
    <property type="protein sequence ID" value="EJK67704.1"/>
    <property type="molecule type" value="Genomic_DNA"/>
</dbReference>